<organism evidence="9 10">
    <name type="scientific">Pedobacter lusitanus</name>
    <dbReference type="NCBI Taxonomy" id="1503925"/>
    <lineage>
        <taxon>Bacteria</taxon>
        <taxon>Pseudomonadati</taxon>
        <taxon>Bacteroidota</taxon>
        <taxon>Sphingobacteriia</taxon>
        <taxon>Sphingobacteriales</taxon>
        <taxon>Sphingobacteriaceae</taxon>
        <taxon>Pedobacter</taxon>
    </lineage>
</organism>
<feature type="transmembrane region" description="Helical" evidence="8">
    <location>
        <begin position="255"/>
        <end position="276"/>
    </location>
</feature>
<dbReference type="STRING" id="1503925.TH53_10700"/>
<comment type="caution">
    <text evidence="9">The sequence shown here is derived from an EMBL/GenBank/DDBJ whole genome shotgun (WGS) entry which is preliminary data.</text>
</comment>
<dbReference type="OrthoDB" id="9787129at2"/>
<feature type="transmembrane region" description="Helical" evidence="8">
    <location>
        <begin position="136"/>
        <end position="153"/>
    </location>
</feature>
<protein>
    <submittedName>
        <fullName evidence="9">Contig44, whole genome shotgun sequence</fullName>
    </submittedName>
</protein>
<dbReference type="GO" id="GO:0005886">
    <property type="term" value="C:plasma membrane"/>
    <property type="evidence" value="ECO:0007669"/>
    <property type="project" value="UniProtKB-SubCell"/>
</dbReference>
<comment type="subcellular location">
    <subcellularLocation>
        <location evidence="1">Cell membrane</location>
        <topology evidence="1">Multi-pass membrane protein</topology>
    </subcellularLocation>
</comment>
<evidence type="ECO:0000256" key="6">
    <source>
        <dbReference type="ARBA" id="ARBA00023136"/>
    </source>
</evidence>
<evidence type="ECO:0000256" key="2">
    <source>
        <dbReference type="ARBA" id="ARBA00022448"/>
    </source>
</evidence>
<proteinExistence type="inferred from homology"/>
<keyword evidence="5 8" id="KW-1133">Transmembrane helix</keyword>
<gene>
    <name evidence="9" type="ORF">TH53_10700</name>
</gene>
<evidence type="ECO:0000256" key="3">
    <source>
        <dbReference type="ARBA" id="ARBA00022475"/>
    </source>
</evidence>
<keyword evidence="4 8" id="KW-0812">Transmembrane</keyword>
<evidence type="ECO:0000313" key="9">
    <source>
        <dbReference type="EMBL" id="KIO77113.1"/>
    </source>
</evidence>
<evidence type="ECO:0000313" key="10">
    <source>
        <dbReference type="Proteomes" id="UP000032049"/>
    </source>
</evidence>
<dbReference type="NCBIfam" id="TIGR00791">
    <property type="entry name" value="gntP"/>
    <property type="match status" value="1"/>
</dbReference>
<dbReference type="PANTHER" id="PTHR30354">
    <property type="entry name" value="GNT FAMILY GLUCONATE TRANSPORTER"/>
    <property type="match status" value="1"/>
</dbReference>
<feature type="transmembrane region" description="Helical" evidence="8">
    <location>
        <begin position="405"/>
        <end position="426"/>
    </location>
</feature>
<dbReference type="Proteomes" id="UP000032049">
    <property type="component" value="Unassembled WGS sequence"/>
</dbReference>
<keyword evidence="2" id="KW-0813">Transport</keyword>
<dbReference type="PANTHER" id="PTHR30354:SF22">
    <property type="entry name" value="HIGH-AFFINITY GLUCONATE TRANSPORTER"/>
    <property type="match status" value="1"/>
</dbReference>
<feature type="transmembrane region" description="Helical" evidence="8">
    <location>
        <begin position="6"/>
        <end position="21"/>
    </location>
</feature>
<evidence type="ECO:0000256" key="8">
    <source>
        <dbReference type="SAM" id="Phobius"/>
    </source>
</evidence>
<feature type="transmembrane region" description="Helical" evidence="8">
    <location>
        <begin position="224"/>
        <end position="243"/>
    </location>
</feature>
<evidence type="ECO:0000256" key="5">
    <source>
        <dbReference type="ARBA" id="ARBA00022989"/>
    </source>
</evidence>
<feature type="transmembrane region" description="Helical" evidence="8">
    <location>
        <begin position="26"/>
        <end position="46"/>
    </location>
</feature>
<accession>A0A0D0F650</accession>
<keyword evidence="6 8" id="KW-0472">Membrane</keyword>
<reference evidence="9 10" key="1">
    <citation type="submission" date="2015-01" db="EMBL/GenBank/DDBJ databases">
        <title>Draft genome sequence of Pedobacter sp. NL19 isolated from sludge of an effluent treatment pond in an abandoned uranium mine.</title>
        <authorList>
            <person name="Santos T."/>
            <person name="Caetano T."/>
            <person name="Covas C."/>
            <person name="Cruz A."/>
            <person name="Mendo S."/>
        </authorList>
    </citation>
    <scope>NUCLEOTIDE SEQUENCE [LARGE SCALE GENOMIC DNA]</scope>
    <source>
        <strain evidence="9 10">NL19</strain>
    </source>
</reference>
<dbReference type="InterPro" id="IPR003474">
    <property type="entry name" value="Glcn_transporter"/>
</dbReference>
<dbReference type="PIRSF" id="PIRSF002746">
    <property type="entry name" value="Gluconate_transporter"/>
    <property type="match status" value="1"/>
</dbReference>
<name>A0A0D0F650_9SPHI</name>
<evidence type="ECO:0000256" key="7">
    <source>
        <dbReference type="ARBA" id="ARBA00049663"/>
    </source>
</evidence>
<feature type="transmembrane region" description="Helical" evidence="8">
    <location>
        <begin position="173"/>
        <end position="197"/>
    </location>
</feature>
<comment type="similarity">
    <text evidence="7">Belongs to the GntP permease family.</text>
</comment>
<evidence type="ECO:0000256" key="4">
    <source>
        <dbReference type="ARBA" id="ARBA00022692"/>
    </source>
</evidence>
<dbReference type="GO" id="GO:0015128">
    <property type="term" value="F:gluconate transmembrane transporter activity"/>
    <property type="evidence" value="ECO:0007669"/>
    <property type="project" value="InterPro"/>
</dbReference>
<dbReference type="EMBL" id="JXRA01000044">
    <property type="protein sequence ID" value="KIO77113.1"/>
    <property type="molecule type" value="Genomic_DNA"/>
</dbReference>
<evidence type="ECO:0000256" key="1">
    <source>
        <dbReference type="ARBA" id="ARBA00004651"/>
    </source>
</evidence>
<sequence>MDLLLVLFGIIILLILILKKVNPMLALLIVAVVTGLMLGLPVQHVMTSVSKGIGSTMGDMVMVLALGAMVGKLAEDSGAAKKIVFVLIRTFGIKNIQWAVLLTGILVGIPLFYNAGFVVLIPLVFTIASAAKLPKLYVGIPMAAALSVTHGFLPPHPGPVALASIFHADIGRTLVYGLIISIPVAIIAGVFFPKAIIKLPAGKREQQKIDLQGEENLPSALKSFIIALSPIFFIVVGTVGILMTTNPAVQHILTFIANPTVALTMAIIITIFIQHIPMQKAMDSCVEGVKSIAMIILIIAAGGAFKQILVDSGIGDQVKVLTAGLHISPLVLGWLIAALLRVTLGSATVAALTASGMVIPFITAGASPELMVLAVGAGSLMFSHVNDTGFWMFKEYFNLSLKETFKTWTVMETLVSVMGLLGVIILNQFV</sequence>
<feature type="transmembrane region" description="Helical" evidence="8">
    <location>
        <begin position="320"/>
        <end position="340"/>
    </location>
</feature>
<dbReference type="RefSeq" id="WP_041881682.1">
    <property type="nucleotide sequence ID" value="NZ_CP157278.1"/>
</dbReference>
<keyword evidence="3" id="KW-1003">Cell membrane</keyword>
<dbReference type="Pfam" id="PF02447">
    <property type="entry name" value="GntP_permease"/>
    <property type="match status" value="1"/>
</dbReference>
<dbReference type="AlphaFoldDB" id="A0A0D0F650"/>
<keyword evidence="10" id="KW-1185">Reference proteome</keyword>
<feature type="transmembrane region" description="Helical" evidence="8">
    <location>
        <begin position="288"/>
        <end position="308"/>
    </location>
</feature>